<accession>B0CW97</accession>
<organism evidence="3">
    <name type="scientific">Laccaria bicolor (strain S238N-H82 / ATCC MYA-4686)</name>
    <name type="common">Bicoloured deceiver</name>
    <name type="synonym">Laccaria laccata var. bicolor</name>
    <dbReference type="NCBI Taxonomy" id="486041"/>
    <lineage>
        <taxon>Eukaryota</taxon>
        <taxon>Fungi</taxon>
        <taxon>Dikarya</taxon>
        <taxon>Basidiomycota</taxon>
        <taxon>Agaricomycotina</taxon>
        <taxon>Agaricomycetes</taxon>
        <taxon>Agaricomycetidae</taxon>
        <taxon>Agaricales</taxon>
        <taxon>Agaricineae</taxon>
        <taxon>Hydnangiaceae</taxon>
        <taxon>Laccaria</taxon>
    </lineage>
</organism>
<reference evidence="2 3" key="1">
    <citation type="journal article" date="2008" name="Nature">
        <title>The genome of Laccaria bicolor provides insights into mycorrhizal symbiosis.</title>
        <authorList>
            <person name="Martin F."/>
            <person name="Aerts A."/>
            <person name="Ahren D."/>
            <person name="Brun A."/>
            <person name="Danchin E.G.J."/>
            <person name="Duchaussoy F."/>
            <person name="Gibon J."/>
            <person name="Kohler A."/>
            <person name="Lindquist E."/>
            <person name="Pereda V."/>
            <person name="Salamov A."/>
            <person name="Shapiro H.J."/>
            <person name="Wuyts J."/>
            <person name="Blaudez D."/>
            <person name="Buee M."/>
            <person name="Brokstein P."/>
            <person name="Canbaeck B."/>
            <person name="Cohen D."/>
            <person name="Courty P.E."/>
            <person name="Coutinho P.M."/>
            <person name="Delaruelle C."/>
            <person name="Detter J.C."/>
            <person name="Deveau A."/>
            <person name="DiFazio S."/>
            <person name="Duplessis S."/>
            <person name="Fraissinet-Tachet L."/>
            <person name="Lucic E."/>
            <person name="Frey-Klett P."/>
            <person name="Fourrey C."/>
            <person name="Feussner I."/>
            <person name="Gay G."/>
            <person name="Grimwood J."/>
            <person name="Hoegger P.J."/>
            <person name="Jain P."/>
            <person name="Kilaru S."/>
            <person name="Labbe J."/>
            <person name="Lin Y.C."/>
            <person name="Legue V."/>
            <person name="Le Tacon F."/>
            <person name="Marmeisse R."/>
            <person name="Melayah D."/>
            <person name="Montanini B."/>
            <person name="Muratet M."/>
            <person name="Nehls U."/>
            <person name="Niculita-Hirzel H."/>
            <person name="Oudot-Le Secq M.P."/>
            <person name="Peter M."/>
            <person name="Quesneville H."/>
            <person name="Rajashekar B."/>
            <person name="Reich M."/>
            <person name="Rouhier N."/>
            <person name="Schmutz J."/>
            <person name="Yin T."/>
            <person name="Chalot M."/>
            <person name="Henrissat B."/>
            <person name="Kuees U."/>
            <person name="Lucas S."/>
            <person name="Van de Peer Y."/>
            <person name="Podila G.K."/>
            <person name="Polle A."/>
            <person name="Pukkila P.J."/>
            <person name="Richardson P.M."/>
            <person name="Rouze P."/>
            <person name="Sanders I.R."/>
            <person name="Stajich J.E."/>
            <person name="Tunlid A."/>
            <person name="Tuskan G."/>
            <person name="Grigoriev I.V."/>
        </authorList>
    </citation>
    <scope>NUCLEOTIDE SEQUENCE [LARGE SCALE GENOMIC DNA]</scope>
    <source>
        <strain evidence="3">S238N-H82 / ATCC MYA-4686</strain>
    </source>
</reference>
<sequence length="131" mass="14202">MPVWCGIALRMQWLGKMVGLPPTMCCIGDSPTKLGQAHRALQKNSTPATFLKFLNPLVCFNLHNRALNIDTLGSEVLGSLFTLYGEGAPMKKAVRITAKSPPDPLSPARSPIFFMARSLLLVIAIKQPAGQ</sequence>
<gene>
    <name evidence="2" type="ORF">LACBIDRAFT_322433</name>
</gene>
<dbReference type="InParanoid" id="B0CW97"/>
<dbReference type="GeneID" id="6071860"/>
<dbReference type="KEGG" id="lbc:LACBIDRAFT_322433"/>
<keyword evidence="1" id="KW-0732">Signal</keyword>
<keyword evidence="3" id="KW-1185">Reference proteome</keyword>
<dbReference type="RefSeq" id="XP_001875528.1">
    <property type="nucleotide sequence ID" value="XM_001875493.1"/>
</dbReference>
<proteinExistence type="predicted"/>
<protein>
    <submittedName>
        <fullName evidence="2">Predicted protein</fullName>
    </submittedName>
</protein>
<evidence type="ECO:0000256" key="1">
    <source>
        <dbReference type="SAM" id="SignalP"/>
    </source>
</evidence>
<feature type="chain" id="PRO_5002746986" evidence="1">
    <location>
        <begin position="20"/>
        <end position="131"/>
    </location>
</feature>
<dbReference type="Proteomes" id="UP000001194">
    <property type="component" value="Unassembled WGS sequence"/>
</dbReference>
<feature type="signal peptide" evidence="1">
    <location>
        <begin position="1"/>
        <end position="19"/>
    </location>
</feature>
<evidence type="ECO:0000313" key="3">
    <source>
        <dbReference type="Proteomes" id="UP000001194"/>
    </source>
</evidence>
<dbReference type="EMBL" id="DS547093">
    <property type="protein sequence ID" value="EDR13030.1"/>
    <property type="molecule type" value="Genomic_DNA"/>
</dbReference>
<dbReference type="AlphaFoldDB" id="B0CW97"/>
<evidence type="ECO:0000313" key="2">
    <source>
        <dbReference type="EMBL" id="EDR13030.1"/>
    </source>
</evidence>
<dbReference type="HOGENOM" id="CLU_1927974_0_0_1"/>
<name>B0CW97_LACBS</name>